<sequence length="720" mass="83009">MIRSSSEAENEWVVKEETVPAKRSQPNVDEANSEEIFKKPKIVPSPNEAPPKNNDEDEWNTFGNIMPTFTNDSKKTERRKQKEEARAAKSIDQLGKHVNELNPYWKDGGTGLPEEESKQVSKPSSSSHEIGDGGLSWLRKAFLRAKEQAKEEGRTLEEVVSERWGSLEEFLEKLERAEREAKERGRDSQRSSDDGRRKDSRSRFIQPSRDSDEEDNDKHSRYSSSSRSHSHRHHRERDRRRSRDRDSRSGWRKRGSPDRSSESSRKRSPEPELKGPSSRPSTNTESIPKALPQPSSSTSKKAPQIRESRSPSPEEMAEPEEVQTPKVLTDKEMNELGAKLLKAEMFGNMTLVDELKSKIQEAETARQNFIKTGGKIGQSQNSQTKIVTKVMMDSGRDRGRRVKDKISETHKDGQRVRYFPDDDKYTLQNMFQKEKMNTAADENALFARIAGKGAKTGVDYDADDVFTDRASSSKQVAKDKEREVRDVLDKEKEYTKVLDTCHWCFDSKVSEKHLMLSMGEKSYLCAPPFQSLTEGHCLIIPMSHASCATELDEDVWAEMQKFRKALVRMFREADQDMVIFETAIYLKRHPHMYLECIPMPKETGELAPIYFKKAIQECETEWSHNKKLVDLRNRDVRRAVPKGLPYFSVDFGDDSCGFAHVIEDESNFPRNFAHEIVGGMMELDHHLWRKQKKDDFKTQRTKVMDFLKIWGPYDWTRDPS</sequence>
<name>A0A1D2NN34_ORCCI</name>
<evidence type="ECO:0000256" key="2">
    <source>
        <dbReference type="SAM" id="MobiDB-lite"/>
    </source>
</evidence>
<reference evidence="5 6" key="1">
    <citation type="journal article" date="2016" name="Genome Biol. Evol.">
        <title>Gene Family Evolution Reflects Adaptation to Soil Environmental Stressors in the Genome of the Collembolan Orchesella cincta.</title>
        <authorList>
            <person name="Faddeeva-Vakhrusheva A."/>
            <person name="Derks M.F."/>
            <person name="Anvar S.Y."/>
            <person name="Agamennone V."/>
            <person name="Suring W."/>
            <person name="Smit S."/>
            <person name="van Straalen N.M."/>
            <person name="Roelofs D."/>
        </authorList>
    </citation>
    <scope>NUCLEOTIDE SEQUENCE [LARGE SCALE GENOMIC DNA]</scope>
    <source>
        <tissue evidence="5">Mixed pool</tissue>
    </source>
</reference>
<dbReference type="GO" id="GO:0071014">
    <property type="term" value="C:post-mRNA release spliceosomal complex"/>
    <property type="evidence" value="ECO:0007669"/>
    <property type="project" value="TreeGrafter"/>
</dbReference>
<comment type="similarity">
    <text evidence="1">Belongs to the CWF19 family.</text>
</comment>
<feature type="region of interest" description="Disordered" evidence="2">
    <location>
        <begin position="1"/>
        <end position="134"/>
    </location>
</feature>
<dbReference type="InterPro" id="IPR006768">
    <property type="entry name" value="Cwf19-like_C_dom-1"/>
</dbReference>
<dbReference type="PANTHER" id="PTHR12072:SF5">
    <property type="entry name" value="CWF19-LIKE PROTEIN 2"/>
    <property type="match status" value="1"/>
</dbReference>
<dbReference type="STRING" id="48709.A0A1D2NN34"/>
<feature type="compositionally biased region" description="Polar residues" evidence="2">
    <location>
        <begin position="61"/>
        <end position="71"/>
    </location>
</feature>
<gene>
    <name evidence="5" type="ORF">Ocin01_00048</name>
</gene>
<feature type="compositionally biased region" description="Basic residues" evidence="2">
    <location>
        <begin position="228"/>
        <end position="238"/>
    </location>
</feature>
<dbReference type="GO" id="GO:0000398">
    <property type="term" value="P:mRNA splicing, via spliceosome"/>
    <property type="evidence" value="ECO:0007669"/>
    <property type="project" value="TreeGrafter"/>
</dbReference>
<dbReference type="SUPFAM" id="SSF54197">
    <property type="entry name" value="HIT-like"/>
    <property type="match status" value="1"/>
</dbReference>
<dbReference type="OMA" id="FMKCLTR"/>
<feature type="compositionally biased region" description="Basic and acidic residues" evidence="2">
    <location>
        <begin position="72"/>
        <end position="99"/>
    </location>
</feature>
<dbReference type="PANTHER" id="PTHR12072">
    <property type="entry name" value="CWF19, CELL CYCLE CONTROL PROTEIN"/>
    <property type="match status" value="1"/>
</dbReference>
<evidence type="ECO:0000259" key="3">
    <source>
        <dbReference type="Pfam" id="PF04676"/>
    </source>
</evidence>
<accession>A0A1D2NN34</accession>
<feature type="compositionally biased region" description="Basic and acidic residues" evidence="2">
    <location>
        <begin position="177"/>
        <end position="197"/>
    </location>
</feature>
<feature type="region of interest" description="Disordered" evidence="2">
    <location>
        <begin position="177"/>
        <end position="330"/>
    </location>
</feature>
<feature type="domain" description="Cwf19-like protein C-terminal" evidence="3">
    <location>
        <begin position="621"/>
        <end position="716"/>
    </location>
</feature>
<dbReference type="Proteomes" id="UP000094527">
    <property type="component" value="Unassembled WGS sequence"/>
</dbReference>
<organism evidence="5 6">
    <name type="scientific">Orchesella cincta</name>
    <name type="common">Springtail</name>
    <name type="synonym">Podura cincta</name>
    <dbReference type="NCBI Taxonomy" id="48709"/>
    <lineage>
        <taxon>Eukaryota</taxon>
        <taxon>Metazoa</taxon>
        <taxon>Ecdysozoa</taxon>
        <taxon>Arthropoda</taxon>
        <taxon>Hexapoda</taxon>
        <taxon>Collembola</taxon>
        <taxon>Entomobryomorpha</taxon>
        <taxon>Entomobryoidea</taxon>
        <taxon>Orchesellidae</taxon>
        <taxon>Orchesellinae</taxon>
        <taxon>Orchesella</taxon>
    </lineage>
</organism>
<dbReference type="AlphaFoldDB" id="A0A1D2NN34"/>
<dbReference type="InterPro" id="IPR006767">
    <property type="entry name" value="Cwf19-like_C_dom-2"/>
</dbReference>
<keyword evidence="6" id="KW-1185">Reference proteome</keyword>
<evidence type="ECO:0000313" key="6">
    <source>
        <dbReference type="Proteomes" id="UP000094527"/>
    </source>
</evidence>
<evidence type="ECO:0000259" key="4">
    <source>
        <dbReference type="Pfam" id="PF04677"/>
    </source>
</evidence>
<dbReference type="EMBL" id="LJIJ01000001">
    <property type="protein sequence ID" value="ODN06629.1"/>
    <property type="molecule type" value="Genomic_DNA"/>
</dbReference>
<feature type="compositionally biased region" description="Basic and acidic residues" evidence="2">
    <location>
        <begin position="239"/>
        <end position="273"/>
    </location>
</feature>
<dbReference type="InterPro" id="IPR036265">
    <property type="entry name" value="HIT-like_sf"/>
</dbReference>
<dbReference type="Gene3D" id="3.30.428.10">
    <property type="entry name" value="HIT-like"/>
    <property type="match status" value="1"/>
</dbReference>
<dbReference type="Pfam" id="PF04676">
    <property type="entry name" value="CwfJ_C_2"/>
    <property type="match status" value="1"/>
</dbReference>
<dbReference type="Pfam" id="PF04677">
    <property type="entry name" value="CwfJ_C_1"/>
    <property type="match status" value="1"/>
</dbReference>
<proteinExistence type="inferred from homology"/>
<evidence type="ECO:0000313" key="5">
    <source>
        <dbReference type="EMBL" id="ODN06629.1"/>
    </source>
</evidence>
<comment type="caution">
    <text evidence="5">The sequence shown here is derived from an EMBL/GenBank/DDBJ whole genome shotgun (WGS) entry which is preliminary data.</text>
</comment>
<dbReference type="OrthoDB" id="2113965at2759"/>
<evidence type="ECO:0000256" key="1">
    <source>
        <dbReference type="ARBA" id="ARBA00006795"/>
    </source>
</evidence>
<feature type="domain" description="Cwf19-like C-terminal" evidence="4">
    <location>
        <begin position="490"/>
        <end position="612"/>
    </location>
</feature>
<protein>
    <submittedName>
        <fullName evidence="5">CWF19-like protein 2</fullName>
    </submittedName>
</protein>
<dbReference type="InterPro" id="IPR040194">
    <property type="entry name" value="Cwf19-like"/>
</dbReference>